<dbReference type="RefSeq" id="WP_012873297.1">
    <property type="nucleotide sequence ID" value="NC_013524.1"/>
</dbReference>
<evidence type="ECO:0000256" key="4">
    <source>
        <dbReference type="ARBA" id="ARBA00022989"/>
    </source>
</evidence>
<feature type="transmembrane region" description="Helical" evidence="7">
    <location>
        <begin position="267"/>
        <end position="286"/>
    </location>
</feature>
<protein>
    <recommendedName>
        <fullName evidence="10">AI-2E family transporter</fullName>
    </recommendedName>
</protein>
<reference evidence="8 9" key="2">
    <citation type="journal article" date="2010" name="Stand. Genomic Sci.">
        <title>Complete genome sequence of Desulfohalobium retbaense type strain (HR(100)).</title>
        <authorList>
            <person name="Spring S."/>
            <person name="Nolan M."/>
            <person name="Lapidus A."/>
            <person name="Glavina Del Rio T."/>
            <person name="Copeland A."/>
            <person name="Tice H."/>
            <person name="Cheng J.F."/>
            <person name="Lucas S."/>
            <person name="Land M."/>
            <person name="Chen F."/>
            <person name="Bruce D."/>
            <person name="Goodwin L."/>
            <person name="Pitluck S."/>
            <person name="Ivanova N."/>
            <person name="Mavromatis K."/>
            <person name="Mikhailova N."/>
            <person name="Pati A."/>
            <person name="Chen A."/>
            <person name="Palaniappan K."/>
            <person name="Hauser L."/>
            <person name="Chang Y.J."/>
            <person name="Jeffries C.D."/>
            <person name="Munk C."/>
            <person name="Kiss H."/>
            <person name="Chain P."/>
            <person name="Han C."/>
            <person name="Brettin T."/>
            <person name="Detter J.C."/>
            <person name="Schuler E."/>
            <person name="Goker M."/>
            <person name="Rohde M."/>
            <person name="Bristow J."/>
            <person name="Eisen J.A."/>
            <person name="Markowitz V."/>
            <person name="Hugenholtz P."/>
            <person name="Kyrpides N.C."/>
            <person name="Klenk H.P."/>
        </authorList>
    </citation>
    <scope>NUCLEOTIDE SEQUENCE [LARGE SCALE GENOMIC DNA]</scope>
    <source>
        <strain evidence="9">ATCC 49802 / DSM 20745 / S 6022</strain>
    </source>
</reference>
<proteinExistence type="inferred from homology"/>
<dbReference type="OrthoDB" id="146294at2"/>
<name>D1C8W8_SPHTD</name>
<feature type="transmembrane region" description="Helical" evidence="7">
    <location>
        <begin position="88"/>
        <end position="114"/>
    </location>
</feature>
<feature type="region of interest" description="Disordered" evidence="6">
    <location>
        <begin position="1"/>
        <end position="23"/>
    </location>
</feature>
<evidence type="ECO:0000256" key="5">
    <source>
        <dbReference type="ARBA" id="ARBA00023136"/>
    </source>
</evidence>
<comment type="subcellular location">
    <subcellularLocation>
        <location evidence="1">Membrane</location>
        <topology evidence="1">Multi-pass membrane protein</topology>
    </subcellularLocation>
</comment>
<dbReference type="KEGG" id="sti:Sthe_2852"/>
<accession>D1C8W8</accession>
<feature type="transmembrane region" description="Helical" evidence="7">
    <location>
        <begin position="353"/>
        <end position="372"/>
    </location>
</feature>
<dbReference type="PANTHER" id="PTHR21716:SF62">
    <property type="entry name" value="TRANSPORT PROTEIN YDBI-RELATED"/>
    <property type="match status" value="1"/>
</dbReference>
<evidence type="ECO:0000256" key="1">
    <source>
        <dbReference type="ARBA" id="ARBA00004141"/>
    </source>
</evidence>
<dbReference type="InterPro" id="IPR002549">
    <property type="entry name" value="AI-2E-like"/>
</dbReference>
<sequence length="378" mass="40646">MDDDQRSGDERVAAQEPEHAARPEAAMRPTPIFISPRTRNILILSLMVGLVLLVRAAPTILTISLGGALLALILSFPTRLLERLMPRAVAILLTMLSLVATLVLVLLILVPILIEQLSGLIDSIPDLADAGDRLLVDVIVALQERGLVSPDTQAVIEDVRQGALERATQVAESLLANILGAASSVFDLGVKTFGIIFVAIYLVIDSRRVKAAYLRLTPSHYRRDAMVLWDEFGSSLSRYLGGLTISLLVQGALSGIALWILGVPYPLLLGAWVSLTAIIPYLGAFLGAIPAVLLGFYQSPTTGVLVIVLYIAIQQVESNLLTPRIQGQAVRVHPIIVLLSVIAASEIDGLRGAIFAVPILAVLRVLLDFLAARVRVRP</sequence>
<gene>
    <name evidence="8" type="ordered locus">Sthe_2852</name>
</gene>
<evidence type="ECO:0008006" key="10">
    <source>
        <dbReference type="Google" id="ProtNLM"/>
    </source>
</evidence>
<evidence type="ECO:0000256" key="2">
    <source>
        <dbReference type="ARBA" id="ARBA00009773"/>
    </source>
</evidence>
<comment type="similarity">
    <text evidence="2">Belongs to the autoinducer-2 exporter (AI-2E) (TC 2.A.86) family.</text>
</comment>
<feature type="transmembrane region" description="Helical" evidence="7">
    <location>
        <begin position="293"/>
        <end position="313"/>
    </location>
</feature>
<evidence type="ECO:0000256" key="6">
    <source>
        <dbReference type="SAM" id="MobiDB-lite"/>
    </source>
</evidence>
<feature type="transmembrane region" description="Helical" evidence="7">
    <location>
        <begin position="178"/>
        <end position="204"/>
    </location>
</feature>
<evidence type="ECO:0000313" key="9">
    <source>
        <dbReference type="Proteomes" id="UP000002027"/>
    </source>
</evidence>
<dbReference type="GO" id="GO:0055085">
    <property type="term" value="P:transmembrane transport"/>
    <property type="evidence" value="ECO:0007669"/>
    <property type="project" value="TreeGrafter"/>
</dbReference>
<dbReference type="EMBL" id="CP001824">
    <property type="protein sequence ID" value="ACZ40261.1"/>
    <property type="molecule type" value="Genomic_DNA"/>
</dbReference>
<dbReference type="eggNOG" id="COG0628">
    <property type="taxonomic scope" value="Bacteria"/>
</dbReference>
<dbReference type="PANTHER" id="PTHR21716">
    <property type="entry name" value="TRANSMEMBRANE PROTEIN"/>
    <property type="match status" value="1"/>
</dbReference>
<dbReference type="HOGENOM" id="CLU_031275_8_1_0"/>
<feature type="transmembrane region" description="Helical" evidence="7">
    <location>
        <begin position="239"/>
        <end position="261"/>
    </location>
</feature>
<organism evidence="8 9">
    <name type="scientific">Sphaerobacter thermophilus (strain ATCC 49802 / DSM 20745 / KCCM 41009 / NCIMB 13125 / S 6022)</name>
    <dbReference type="NCBI Taxonomy" id="479434"/>
    <lineage>
        <taxon>Bacteria</taxon>
        <taxon>Pseudomonadati</taxon>
        <taxon>Thermomicrobiota</taxon>
        <taxon>Thermomicrobia</taxon>
        <taxon>Sphaerobacterales</taxon>
        <taxon>Sphaerobacterineae</taxon>
        <taxon>Sphaerobacteraceae</taxon>
        <taxon>Sphaerobacter</taxon>
    </lineage>
</organism>
<evidence type="ECO:0000256" key="7">
    <source>
        <dbReference type="SAM" id="Phobius"/>
    </source>
</evidence>
<evidence type="ECO:0000313" key="8">
    <source>
        <dbReference type="EMBL" id="ACZ40261.1"/>
    </source>
</evidence>
<keyword evidence="5 7" id="KW-0472">Membrane</keyword>
<keyword evidence="4 7" id="KW-1133">Transmembrane helix</keyword>
<dbReference type="GO" id="GO:0016020">
    <property type="term" value="C:membrane"/>
    <property type="evidence" value="ECO:0007669"/>
    <property type="project" value="UniProtKB-SubCell"/>
</dbReference>
<dbReference type="InParanoid" id="D1C8W8"/>
<keyword evidence="9" id="KW-1185">Reference proteome</keyword>
<evidence type="ECO:0000256" key="3">
    <source>
        <dbReference type="ARBA" id="ARBA00022692"/>
    </source>
</evidence>
<reference evidence="9" key="1">
    <citation type="submission" date="2009-11" db="EMBL/GenBank/DDBJ databases">
        <title>The complete chromosome 2 of Sphaerobacter thermophilus DSM 20745.</title>
        <authorList>
            <person name="Lucas S."/>
            <person name="Copeland A."/>
            <person name="Lapidus A."/>
            <person name="Glavina del Rio T."/>
            <person name="Dalin E."/>
            <person name="Tice H."/>
            <person name="Bruce D."/>
            <person name="Goodwin L."/>
            <person name="Pitluck S."/>
            <person name="Kyrpides N."/>
            <person name="Mavromatis K."/>
            <person name="Ivanova N."/>
            <person name="Mikhailova N."/>
            <person name="LaButti K.M."/>
            <person name="Clum A."/>
            <person name="Sun H.I."/>
            <person name="Brettin T."/>
            <person name="Detter J.C."/>
            <person name="Han C."/>
            <person name="Larimer F."/>
            <person name="Land M."/>
            <person name="Hauser L."/>
            <person name="Markowitz V."/>
            <person name="Cheng J.F."/>
            <person name="Hugenholtz P."/>
            <person name="Woyke T."/>
            <person name="Wu D."/>
            <person name="Steenblock K."/>
            <person name="Schneider S."/>
            <person name="Pukall R."/>
            <person name="Goeker M."/>
            <person name="Klenk H.P."/>
            <person name="Eisen J.A."/>
        </authorList>
    </citation>
    <scope>NUCLEOTIDE SEQUENCE [LARGE SCALE GENOMIC DNA]</scope>
    <source>
        <strain evidence="9">ATCC 49802 / DSM 20745 / S 6022</strain>
    </source>
</reference>
<feature type="compositionally biased region" description="Basic and acidic residues" evidence="6">
    <location>
        <begin position="1"/>
        <end position="22"/>
    </location>
</feature>
<dbReference type="FunCoup" id="D1C8W8">
    <property type="interactions" value="355"/>
</dbReference>
<dbReference type="AlphaFoldDB" id="D1C8W8"/>
<dbReference type="Proteomes" id="UP000002027">
    <property type="component" value="Chromosome 2"/>
</dbReference>
<keyword evidence="3 7" id="KW-0812">Transmembrane</keyword>
<dbReference type="Pfam" id="PF01594">
    <property type="entry name" value="AI-2E_transport"/>
    <property type="match status" value="1"/>
</dbReference>
<feature type="transmembrane region" description="Helical" evidence="7">
    <location>
        <begin position="43"/>
        <end position="76"/>
    </location>
</feature>